<name>A0A9P8MZC8_9HYPO</name>
<evidence type="ECO:0000313" key="2">
    <source>
        <dbReference type="EMBL" id="KAH0964828.1"/>
    </source>
</evidence>
<proteinExistence type="predicted"/>
<feature type="compositionally biased region" description="Low complexity" evidence="1">
    <location>
        <begin position="441"/>
        <end position="455"/>
    </location>
</feature>
<feature type="compositionally biased region" description="Basic and acidic residues" evidence="1">
    <location>
        <begin position="478"/>
        <end position="488"/>
    </location>
</feature>
<feature type="compositionally biased region" description="Basic residues" evidence="1">
    <location>
        <begin position="1"/>
        <end position="14"/>
    </location>
</feature>
<feature type="region of interest" description="Disordered" evidence="1">
    <location>
        <begin position="340"/>
        <end position="361"/>
    </location>
</feature>
<organism evidence="2 3">
    <name type="scientific">Hirsutella rhossiliensis</name>
    <dbReference type="NCBI Taxonomy" id="111463"/>
    <lineage>
        <taxon>Eukaryota</taxon>
        <taxon>Fungi</taxon>
        <taxon>Dikarya</taxon>
        <taxon>Ascomycota</taxon>
        <taxon>Pezizomycotina</taxon>
        <taxon>Sordariomycetes</taxon>
        <taxon>Hypocreomycetidae</taxon>
        <taxon>Hypocreales</taxon>
        <taxon>Ophiocordycipitaceae</taxon>
        <taxon>Hirsutella</taxon>
    </lineage>
</organism>
<dbReference type="Proteomes" id="UP000824596">
    <property type="component" value="Unassembled WGS sequence"/>
</dbReference>
<comment type="caution">
    <text evidence="2">The sequence shown here is derived from an EMBL/GenBank/DDBJ whole genome shotgun (WGS) entry which is preliminary data.</text>
</comment>
<sequence length="488" mass="53894">MSGRVTKARARRSCGKPSTALQEKLLDAAADKVRQETALQQPKPSLVGQVSPATRLWKRHIGSDDDTQHQLKRARLTRKNLTLFDTMGRNKASNHVAPSDSVVDSSTKTTSTTTSGFAIQAYENGILEPGYSKPPTNLRDIRKRLAQRRGTASPTESVYEDYVDRVQGAGNEATMVFEVGAKLLKGYPKGYKRVFNRTFTRFPKDAGFNNGLSAPRPDFIEGLEMGEFRPLPVHKHVDGAALYQDDPRSVVLPHLAGEWKGRGKYMDQARLQSAYDGAALVYAQNQALCYAGKSGPLGHAEVTTFTTDGTNLNFYAHYAAPSEDGTLEYHQYQYASANVKDTHQGHKDGRRGLRNQQDHARDQSYALRDQLKEHWKKRRNALQPIAKEGPLPVSDKEPSVATNVYRDDDEDGAGYEVVEQPYQPTPPASFKLERQLNHGKAPSSHSASSRSLPPANDCDGGSSVQKRKASLSQASSRESPRQRSKGEG</sequence>
<reference evidence="2" key="1">
    <citation type="submission" date="2021-09" db="EMBL/GenBank/DDBJ databases">
        <title>A high-quality genome of the endoparasitic fungus Hirsutella rhossiliensis with a comparison of Hirsutella genomes reveals transposable elements contributing to genome size variation.</title>
        <authorList>
            <person name="Lin R."/>
            <person name="Jiao Y."/>
            <person name="Sun X."/>
            <person name="Ling J."/>
            <person name="Xie B."/>
            <person name="Cheng X."/>
        </authorList>
    </citation>
    <scope>NUCLEOTIDE SEQUENCE</scope>
    <source>
        <strain evidence="2">HR02</strain>
    </source>
</reference>
<dbReference type="AlphaFoldDB" id="A0A9P8MZC8"/>
<accession>A0A9P8MZC8</accession>
<feature type="region of interest" description="Disordered" evidence="1">
    <location>
        <begin position="1"/>
        <end position="20"/>
    </location>
</feature>
<dbReference type="OrthoDB" id="4924364at2759"/>
<dbReference type="RefSeq" id="XP_044722341.1">
    <property type="nucleotide sequence ID" value="XM_044861315.1"/>
</dbReference>
<gene>
    <name evidence="2" type="ORF">HRG_02844</name>
</gene>
<evidence type="ECO:0000256" key="1">
    <source>
        <dbReference type="SAM" id="MobiDB-lite"/>
    </source>
</evidence>
<protein>
    <submittedName>
        <fullName evidence="2">Uncharacterized protein</fullName>
    </submittedName>
</protein>
<feature type="compositionally biased region" description="Low complexity" evidence="1">
    <location>
        <begin position="99"/>
        <end position="111"/>
    </location>
</feature>
<evidence type="ECO:0000313" key="3">
    <source>
        <dbReference type="Proteomes" id="UP000824596"/>
    </source>
</evidence>
<dbReference type="EMBL" id="JAIZPD010000003">
    <property type="protein sequence ID" value="KAH0964828.1"/>
    <property type="molecule type" value="Genomic_DNA"/>
</dbReference>
<feature type="region of interest" description="Disordered" evidence="1">
    <location>
        <begin position="419"/>
        <end position="488"/>
    </location>
</feature>
<feature type="region of interest" description="Disordered" evidence="1">
    <location>
        <begin position="89"/>
        <end position="111"/>
    </location>
</feature>
<dbReference type="GeneID" id="68351973"/>
<keyword evidence="3" id="KW-1185">Reference proteome</keyword>